<feature type="region of interest" description="Disordered" evidence="1">
    <location>
        <begin position="161"/>
        <end position="191"/>
    </location>
</feature>
<evidence type="ECO:0000313" key="2">
    <source>
        <dbReference type="EMBL" id="KAF2969564.1"/>
    </source>
</evidence>
<feature type="compositionally biased region" description="Low complexity" evidence="1">
    <location>
        <begin position="19"/>
        <end position="32"/>
    </location>
</feature>
<organism evidence="2 3">
    <name type="scientific">Xylaria multiplex</name>
    <dbReference type="NCBI Taxonomy" id="323545"/>
    <lineage>
        <taxon>Eukaryota</taxon>
        <taxon>Fungi</taxon>
        <taxon>Dikarya</taxon>
        <taxon>Ascomycota</taxon>
        <taxon>Pezizomycotina</taxon>
        <taxon>Sordariomycetes</taxon>
        <taxon>Xylariomycetidae</taxon>
        <taxon>Xylariales</taxon>
        <taxon>Xylariaceae</taxon>
        <taxon>Xylaria</taxon>
    </lineage>
</organism>
<evidence type="ECO:0000313" key="3">
    <source>
        <dbReference type="Proteomes" id="UP000481858"/>
    </source>
</evidence>
<feature type="compositionally biased region" description="Basic residues" evidence="1">
    <location>
        <begin position="310"/>
        <end position="324"/>
    </location>
</feature>
<sequence length="344" mass="37994">MASTDEPPLYHLHDVSVRQQQQQHQLQQLQQQSLPPRPSWPMTPPELDHDGHLSNSVGDVAGDLDKLVHRLNRRPILQDSLRWHFLDKEEGNEEATEETGRDMGIQCEQPNVFSTQTPMPPQPSEPTPALDPIQELSMSCNPCPSTIPPLCDNLQPPDPFHFDNIVADAPSDNKSPSKTNDAKRSRRATDVRLHKSASNLRMLGLVTDMIENGVQCNVQSSTPPSPTGASSTSLAVPASMRYAEPHDSIDSHLLPGRMQLEVDMGFSELDEEAMLNDNLALRHASTPAGIRKFGFLRYRSSTEAAQSCKNMKKSAPRMRRRHKTNSTSTPATSAPASRPPSSVA</sequence>
<evidence type="ECO:0000256" key="1">
    <source>
        <dbReference type="SAM" id="MobiDB-lite"/>
    </source>
</evidence>
<feature type="region of interest" description="Disordered" evidence="1">
    <location>
        <begin position="16"/>
        <end position="58"/>
    </location>
</feature>
<comment type="caution">
    <text evidence="2">The sequence shown here is derived from an EMBL/GenBank/DDBJ whole genome shotgun (WGS) entry which is preliminary data.</text>
</comment>
<reference evidence="2 3" key="1">
    <citation type="submission" date="2019-12" db="EMBL/GenBank/DDBJ databases">
        <title>Draft genome sequence of the ascomycete Xylaria multiplex DSM 110363.</title>
        <authorList>
            <person name="Buettner E."/>
            <person name="Kellner H."/>
        </authorList>
    </citation>
    <scope>NUCLEOTIDE SEQUENCE [LARGE SCALE GENOMIC DNA]</scope>
    <source>
        <strain evidence="2 3">DSM 110363</strain>
    </source>
</reference>
<dbReference type="EMBL" id="WUBL01000034">
    <property type="protein sequence ID" value="KAF2969564.1"/>
    <property type="molecule type" value="Genomic_DNA"/>
</dbReference>
<dbReference type="AlphaFoldDB" id="A0A7C8IWE4"/>
<name>A0A7C8IWE4_9PEZI</name>
<dbReference type="Proteomes" id="UP000481858">
    <property type="component" value="Unassembled WGS sequence"/>
</dbReference>
<protein>
    <submittedName>
        <fullName evidence="2">Uncharacterized protein</fullName>
    </submittedName>
</protein>
<dbReference type="InParanoid" id="A0A7C8IWE4"/>
<accession>A0A7C8IWE4</accession>
<dbReference type="OrthoDB" id="3910171at2759"/>
<feature type="compositionally biased region" description="Pro residues" evidence="1">
    <location>
        <begin position="35"/>
        <end position="44"/>
    </location>
</feature>
<proteinExistence type="predicted"/>
<feature type="compositionally biased region" description="Low complexity" evidence="1">
    <location>
        <begin position="325"/>
        <end position="344"/>
    </location>
</feature>
<feature type="region of interest" description="Disordered" evidence="1">
    <location>
        <begin position="306"/>
        <end position="344"/>
    </location>
</feature>
<feature type="compositionally biased region" description="Basic and acidic residues" evidence="1">
    <location>
        <begin position="180"/>
        <end position="191"/>
    </location>
</feature>
<keyword evidence="3" id="KW-1185">Reference proteome</keyword>
<gene>
    <name evidence="2" type="ORF">GQX73_g3997</name>
</gene>